<reference evidence="2" key="1">
    <citation type="submission" date="2017-01" db="EMBL/GenBank/DDBJ databases">
        <authorList>
            <person name="Varghese N."/>
            <person name="Submissions S."/>
        </authorList>
    </citation>
    <scope>NUCLEOTIDE SEQUENCE [LARGE SCALE GENOMIC DNA]</scope>
    <source>
        <strain evidence="2">DSM 24913</strain>
    </source>
</reference>
<gene>
    <name evidence="1" type="ORF">SAMN05421686_1253</name>
</gene>
<dbReference type="STRING" id="484498.SAMN05421686_1253"/>
<accession>A0A1N7QDK8</accession>
<dbReference type="EMBL" id="FTOH01000025">
    <property type="protein sequence ID" value="SIT20940.1"/>
    <property type="molecule type" value="Genomic_DNA"/>
</dbReference>
<dbReference type="InterPro" id="IPR021490">
    <property type="entry name" value="DUF3144"/>
</dbReference>
<sequence>MSQGTSMSDDIAPKEFWDRADEIIAVANDQIKEATVSKVSSSLLYAAARFNSFNVANSASDAEEMKRDREEAIRYFTEQYRNMLIENLDDYIENFEGFESDEKYS</sequence>
<name>A0A1N7QDK8_9GAMM</name>
<dbReference type="AlphaFoldDB" id="A0A1N7QDK8"/>
<proteinExistence type="predicted"/>
<keyword evidence="2" id="KW-1185">Reference proteome</keyword>
<protein>
    <recommendedName>
        <fullName evidence="3">DUF3144 domain-containing protein</fullName>
    </recommendedName>
</protein>
<organism evidence="1 2">
    <name type="scientific">Thalassolituus maritimus</name>
    <dbReference type="NCBI Taxonomy" id="484498"/>
    <lineage>
        <taxon>Bacteria</taxon>
        <taxon>Pseudomonadati</taxon>
        <taxon>Pseudomonadota</taxon>
        <taxon>Gammaproteobacteria</taxon>
        <taxon>Oceanospirillales</taxon>
        <taxon>Oceanospirillaceae</taxon>
        <taxon>Thalassolituus</taxon>
    </lineage>
</organism>
<dbReference type="Proteomes" id="UP000185639">
    <property type="component" value="Unassembled WGS sequence"/>
</dbReference>
<dbReference type="Gene3D" id="1.10.287.3020">
    <property type="match status" value="1"/>
</dbReference>
<evidence type="ECO:0008006" key="3">
    <source>
        <dbReference type="Google" id="ProtNLM"/>
    </source>
</evidence>
<evidence type="ECO:0000313" key="1">
    <source>
        <dbReference type="EMBL" id="SIT20940.1"/>
    </source>
</evidence>
<evidence type="ECO:0000313" key="2">
    <source>
        <dbReference type="Proteomes" id="UP000185639"/>
    </source>
</evidence>
<dbReference type="Pfam" id="PF11342">
    <property type="entry name" value="DUF3144"/>
    <property type="match status" value="1"/>
</dbReference>